<comment type="caution">
    <text evidence="1">The sequence shown here is derived from an EMBL/GenBank/DDBJ whole genome shotgun (WGS) entry which is preliminary data.</text>
</comment>
<gene>
    <name evidence="1" type="ORF">KH142_04020</name>
</gene>
<accession>A0A943UXQ1</accession>
<evidence type="ECO:0000313" key="1">
    <source>
        <dbReference type="EMBL" id="MBS6940643.1"/>
    </source>
</evidence>
<dbReference type="AlphaFoldDB" id="A0A943UXQ1"/>
<evidence type="ECO:0000313" key="2">
    <source>
        <dbReference type="Proteomes" id="UP000727506"/>
    </source>
</evidence>
<organism evidence="1 2">
    <name type="scientific">Slackia piriformis</name>
    <dbReference type="NCBI Taxonomy" id="626934"/>
    <lineage>
        <taxon>Bacteria</taxon>
        <taxon>Bacillati</taxon>
        <taxon>Actinomycetota</taxon>
        <taxon>Coriobacteriia</taxon>
        <taxon>Eggerthellales</taxon>
        <taxon>Eggerthellaceae</taxon>
        <taxon>Slackia</taxon>
    </lineage>
</organism>
<proteinExistence type="predicted"/>
<reference evidence="1" key="1">
    <citation type="submission" date="2021-02" db="EMBL/GenBank/DDBJ databases">
        <title>Infant gut strain persistence is associated with maternal origin, phylogeny, and functional potential including surface adhesion and iron acquisition.</title>
        <authorList>
            <person name="Lou Y.C."/>
        </authorList>
    </citation>
    <scope>NUCLEOTIDE SEQUENCE</scope>
    <source>
        <strain evidence="1">L2_039_000G1_dasL2_039_000G1_concoct_11</strain>
    </source>
</reference>
<sequence length="236" mass="27458">MEKLKILKSIHVLSGVPIQVFDRDFNLTKVFKSSQARILDYNLKSLTEGVSLEEGKFGIVSGSFNELFILYGLSDRIVLFGPFRCNVVDREMLERKLASQGTPRSEWAFLYDYLSGLPLYALGDVRDVMIHIHYCLTGDISDPLQGELYDYVRRFYVDLEQERVNAYDARKFNPNVYLFYYETEILQYVKAGRVDDLKKDGLRAERRGHSSHVGRYAALREGLFDHRARKARQNRH</sequence>
<dbReference type="Proteomes" id="UP000727506">
    <property type="component" value="Unassembled WGS sequence"/>
</dbReference>
<dbReference type="EMBL" id="JAGZSV010000051">
    <property type="protein sequence ID" value="MBS6940643.1"/>
    <property type="molecule type" value="Genomic_DNA"/>
</dbReference>
<name>A0A943UXQ1_9ACTN</name>
<protein>
    <submittedName>
        <fullName evidence="1">Uncharacterized protein</fullName>
    </submittedName>
</protein>